<dbReference type="Pfam" id="PF20101">
    <property type="entry name" value="DUF6491"/>
    <property type="match status" value="1"/>
</dbReference>
<reference evidence="1" key="1">
    <citation type="submission" date="2015-10" db="EMBL/GenBank/DDBJ databases">
        <authorList>
            <person name="Gilbert D.G."/>
        </authorList>
    </citation>
    <scope>NUCLEOTIDE SEQUENCE</scope>
</reference>
<evidence type="ECO:0000313" key="1">
    <source>
        <dbReference type="EMBL" id="CUS44382.1"/>
    </source>
</evidence>
<gene>
    <name evidence="1" type="ORF">MGWOODY_Smn1352</name>
</gene>
<dbReference type="AlphaFoldDB" id="A0A161KCW0"/>
<accession>A0A161KCW0</accession>
<dbReference type="InterPro" id="IPR045500">
    <property type="entry name" value="DUF6491"/>
</dbReference>
<name>A0A161KCW0_9ZZZZ</name>
<protein>
    <submittedName>
        <fullName evidence="1">Uncharacterized protein</fullName>
    </submittedName>
</protein>
<organism evidence="1">
    <name type="scientific">hydrothermal vent metagenome</name>
    <dbReference type="NCBI Taxonomy" id="652676"/>
    <lineage>
        <taxon>unclassified sequences</taxon>
        <taxon>metagenomes</taxon>
        <taxon>ecological metagenomes</taxon>
    </lineage>
</organism>
<sequence>MRNPILLVLPLAAFCAVAATAQTPPAAAGPATPGKPATIPFVRLGGIYDFQADGDRAVYLQDNSRKWYHATILGPCIGLTFANRIGVKTRGTDSLDRFGSLLVDGQECQIDQLVTSGPPPKKAKKPKH</sequence>
<proteinExistence type="predicted"/>
<dbReference type="EMBL" id="CZQE01000143">
    <property type="protein sequence ID" value="CUS44382.1"/>
    <property type="molecule type" value="Genomic_DNA"/>
</dbReference>